<evidence type="ECO:0000313" key="6">
    <source>
        <dbReference type="Proteomes" id="UP000199476"/>
    </source>
</evidence>
<keyword evidence="2" id="KW-0547">Nucleotide-binding</keyword>
<evidence type="ECO:0000256" key="2">
    <source>
        <dbReference type="ARBA" id="ARBA00022741"/>
    </source>
</evidence>
<gene>
    <name evidence="5" type="ORF">SAMN04488692_10367</name>
</gene>
<dbReference type="GO" id="GO:0005524">
    <property type="term" value="F:ATP binding"/>
    <property type="evidence" value="ECO:0007669"/>
    <property type="project" value="UniProtKB-KW"/>
</dbReference>
<dbReference type="Proteomes" id="UP000199476">
    <property type="component" value="Unassembled WGS sequence"/>
</dbReference>
<dbReference type="Gene3D" id="3.40.50.300">
    <property type="entry name" value="P-loop containing nucleotide triphosphate hydrolases"/>
    <property type="match status" value="1"/>
</dbReference>
<dbReference type="PROSITE" id="PS50893">
    <property type="entry name" value="ABC_TRANSPORTER_2"/>
    <property type="match status" value="1"/>
</dbReference>
<dbReference type="InterPro" id="IPR003593">
    <property type="entry name" value="AAA+_ATPase"/>
</dbReference>
<comment type="similarity">
    <text evidence="1">Belongs to the ABC transporter superfamily. Ycf16 family.</text>
</comment>
<reference evidence="5 6" key="1">
    <citation type="submission" date="2016-10" db="EMBL/GenBank/DDBJ databases">
        <authorList>
            <person name="de Groot N.N."/>
        </authorList>
    </citation>
    <scope>NUCLEOTIDE SEQUENCE [LARGE SCALE GENOMIC DNA]</scope>
    <source>
        <strain evidence="5 6">SLAS-1</strain>
    </source>
</reference>
<name>A0A1G9IVF2_9FIRM</name>
<keyword evidence="3" id="KW-0067">ATP-binding</keyword>
<dbReference type="AlphaFoldDB" id="A0A1G9IVF2"/>
<dbReference type="Pfam" id="PF00005">
    <property type="entry name" value="ABC_tran"/>
    <property type="match status" value="1"/>
</dbReference>
<accession>A0A1G9IVF2</accession>
<protein>
    <submittedName>
        <fullName evidence="5">Iron-regulated ABC transporter ATPase subunit SufC</fullName>
    </submittedName>
</protein>
<dbReference type="PANTHER" id="PTHR43204:SF2">
    <property type="entry name" value="ABC TRANSPORTER, ATP-BINDING PROTEIN"/>
    <property type="match status" value="1"/>
</dbReference>
<dbReference type="InterPro" id="IPR027417">
    <property type="entry name" value="P-loop_NTPase"/>
</dbReference>
<dbReference type="InterPro" id="IPR003439">
    <property type="entry name" value="ABC_transporter-like_ATP-bd"/>
</dbReference>
<dbReference type="EMBL" id="FNGO01000003">
    <property type="protein sequence ID" value="SDL28913.1"/>
    <property type="molecule type" value="Genomic_DNA"/>
</dbReference>
<evidence type="ECO:0000256" key="3">
    <source>
        <dbReference type="ARBA" id="ARBA00022840"/>
    </source>
</evidence>
<dbReference type="InterPro" id="IPR010230">
    <property type="entry name" value="FeS-cluster_ATPase_SufC"/>
</dbReference>
<dbReference type="OrthoDB" id="9806149at2"/>
<dbReference type="GO" id="GO:0016887">
    <property type="term" value="F:ATP hydrolysis activity"/>
    <property type="evidence" value="ECO:0007669"/>
    <property type="project" value="InterPro"/>
</dbReference>
<evidence type="ECO:0000259" key="4">
    <source>
        <dbReference type="PROSITE" id="PS50893"/>
    </source>
</evidence>
<evidence type="ECO:0000256" key="1">
    <source>
        <dbReference type="ARBA" id="ARBA00006216"/>
    </source>
</evidence>
<dbReference type="PROSITE" id="PS00211">
    <property type="entry name" value="ABC_TRANSPORTER_1"/>
    <property type="match status" value="1"/>
</dbReference>
<organism evidence="5 6">
    <name type="scientific">Halarsenatibacter silvermanii</name>
    <dbReference type="NCBI Taxonomy" id="321763"/>
    <lineage>
        <taxon>Bacteria</taxon>
        <taxon>Bacillati</taxon>
        <taxon>Bacillota</taxon>
        <taxon>Clostridia</taxon>
        <taxon>Halanaerobiales</taxon>
        <taxon>Halarsenatibacteraceae</taxon>
        <taxon>Halarsenatibacter</taxon>
    </lineage>
</organism>
<proteinExistence type="inferred from homology"/>
<dbReference type="RefSeq" id="WP_089758221.1">
    <property type="nucleotide sequence ID" value="NZ_FNGO01000003.1"/>
</dbReference>
<dbReference type="STRING" id="321763.SAMN04488692_10367"/>
<keyword evidence="6" id="KW-1185">Reference proteome</keyword>
<feature type="domain" description="ABC transporter" evidence="4">
    <location>
        <begin position="7"/>
        <end position="241"/>
    </location>
</feature>
<dbReference type="SUPFAM" id="SSF52540">
    <property type="entry name" value="P-loop containing nucleoside triphosphate hydrolases"/>
    <property type="match status" value="1"/>
</dbReference>
<evidence type="ECO:0000313" key="5">
    <source>
        <dbReference type="EMBL" id="SDL28913.1"/>
    </source>
</evidence>
<dbReference type="InterPro" id="IPR017871">
    <property type="entry name" value="ABC_transporter-like_CS"/>
</dbReference>
<dbReference type="PANTHER" id="PTHR43204">
    <property type="entry name" value="ABC TRANSPORTER I FAMILY MEMBER 6, CHLOROPLASTIC"/>
    <property type="match status" value="1"/>
</dbReference>
<dbReference type="SMART" id="SM00382">
    <property type="entry name" value="AAA"/>
    <property type="match status" value="1"/>
</dbReference>
<sequence length="251" mass="27904">MEREKILKVKDLELVLEKTDILKGLNFELQAGEVLGIIGPNGCGKSSLAYTLMGLDGYKPAGGRVIFKGVDITDLKPYERAWEGLTLAWQEPARFEGISVREFLALGRKHRESEVGSGEIRRALQDVAINPDQYLDRSIDETLSGGERKRIELASILLMNPDAVILDEPDSGVDVVALNNIEEVINNFRENNTGVILITHSEEMLEMADRAALICQGKIFMENSPAKISSYFKDECLPCEDQDPAKHKEVS</sequence>